<dbReference type="AlphaFoldDB" id="A0A640TUX1"/>
<accession>A0A640TUX1</accession>
<dbReference type="NCBIfam" id="NF005395">
    <property type="entry name" value="PRK06940.1"/>
    <property type="match status" value="1"/>
</dbReference>
<dbReference type="EMBL" id="CP114202">
    <property type="protein sequence ID" value="WAU01490.1"/>
    <property type="molecule type" value="Genomic_DNA"/>
</dbReference>
<evidence type="ECO:0000313" key="6">
    <source>
        <dbReference type="Proteomes" id="UP001210609"/>
    </source>
</evidence>
<dbReference type="PANTHER" id="PTHR24321">
    <property type="entry name" value="DEHYDROGENASES, SHORT CHAIN"/>
    <property type="match status" value="1"/>
</dbReference>
<name>A0A640TUX1_STRNI</name>
<sequence>MSQSVVVVIGVGGMGESIARRLGSGARLLIADFNAEALEAVRAQLEKDGYAVTAAPVDVSSRESVCALARQAADLGPVRTVVHTAGLSPAQASVAAILAVDLLGVALVLEEFGQVVAPGGSGVVIASMAGHRNSGLSGEEAVQLATTPADELLSLPVAAKERFSGPGAAYTFSKEANLLRVRAASSIWGARNARINSVSPGAIATPMGQAELVGEHGDMMRRMIAASNAKRAGTAADITDAVAFLVGPSASFISGTDLLVDGGVTALATG</sequence>
<dbReference type="InterPro" id="IPR036291">
    <property type="entry name" value="NAD(P)-bd_dom_sf"/>
</dbReference>
<dbReference type="Proteomes" id="UP001210609">
    <property type="component" value="Chromosome"/>
</dbReference>
<dbReference type="RefSeq" id="WP_159492099.1">
    <property type="nucleotide sequence ID" value="NZ_BLIP01000003.1"/>
</dbReference>
<keyword evidence="2" id="KW-0560">Oxidoreductase</keyword>
<proteinExistence type="inferred from homology"/>
<dbReference type="Pfam" id="PF13561">
    <property type="entry name" value="adh_short_C2"/>
    <property type="match status" value="1"/>
</dbReference>
<dbReference type="SUPFAM" id="SSF51735">
    <property type="entry name" value="NAD(P)-binding Rossmann-fold domains"/>
    <property type="match status" value="1"/>
</dbReference>
<dbReference type="EMBL" id="BLIP01000003">
    <property type="protein sequence ID" value="GFE27438.1"/>
    <property type="molecule type" value="Genomic_DNA"/>
</dbReference>
<evidence type="ECO:0000256" key="2">
    <source>
        <dbReference type="ARBA" id="ARBA00023002"/>
    </source>
</evidence>
<reference evidence="3 5" key="1">
    <citation type="submission" date="2019-12" db="EMBL/GenBank/DDBJ databases">
        <title>Whole genome shotgun sequence of Streptomyces libani subsp. libani NBRC 13452.</title>
        <authorList>
            <person name="Ichikawa N."/>
            <person name="Kimura A."/>
            <person name="Kitahashi Y."/>
            <person name="Komaki H."/>
            <person name="Tamura T."/>
        </authorList>
    </citation>
    <scope>NUCLEOTIDE SEQUENCE [LARGE SCALE GENOMIC DNA]</scope>
    <source>
        <strain evidence="3 5">NBRC 13452</strain>
    </source>
</reference>
<evidence type="ECO:0000313" key="4">
    <source>
        <dbReference type="EMBL" id="WAU01490.1"/>
    </source>
</evidence>
<dbReference type="CDD" id="cd05233">
    <property type="entry name" value="SDR_c"/>
    <property type="match status" value="1"/>
</dbReference>
<evidence type="ECO:0000313" key="5">
    <source>
        <dbReference type="Proteomes" id="UP000429552"/>
    </source>
</evidence>
<keyword evidence="6" id="KW-1185">Reference proteome</keyword>
<gene>
    <name evidence="3" type="ORF">Sliba_78910</name>
    <name evidence="4" type="ORF">STRLI_007846</name>
</gene>
<dbReference type="PANTHER" id="PTHR24321:SF8">
    <property type="entry name" value="ESTRADIOL 17-BETA-DEHYDROGENASE 8-RELATED"/>
    <property type="match status" value="1"/>
</dbReference>
<dbReference type="Pfam" id="PF00106">
    <property type="entry name" value="adh_short"/>
    <property type="match status" value="1"/>
</dbReference>
<protein>
    <submittedName>
        <fullName evidence="4">SDR family oxidoreductase</fullName>
    </submittedName>
    <submittedName>
        <fullName evidence="3">Short-chain dehydrogenase/reductas</fullName>
    </submittedName>
</protein>
<dbReference type="PRINTS" id="PR00081">
    <property type="entry name" value="GDHRDH"/>
</dbReference>
<evidence type="ECO:0000256" key="1">
    <source>
        <dbReference type="ARBA" id="ARBA00006484"/>
    </source>
</evidence>
<dbReference type="Proteomes" id="UP000429552">
    <property type="component" value="Unassembled WGS sequence"/>
</dbReference>
<evidence type="ECO:0000313" key="3">
    <source>
        <dbReference type="EMBL" id="GFE27438.1"/>
    </source>
</evidence>
<organism evidence="3 5">
    <name type="scientific">Streptomyces nigrescens</name>
    <dbReference type="NCBI Taxonomy" id="1920"/>
    <lineage>
        <taxon>Bacteria</taxon>
        <taxon>Bacillati</taxon>
        <taxon>Actinomycetota</taxon>
        <taxon>Actinomycetes</taxon>
        <taxon>Kitasatosporales</taxon>
        <taxon>Streptomycetaceae</taxon>
        <taxon>Streptomyces</taxon>
    </lineage>
</organism>
<dbReference type="Gene3D" id="3.40.50.720">
    <property type="entry name" value="NAD(P)-binding Rossmann-like Domain"/>
    <property type="match status" value="1"/>
</dbReference>
<reference evidence="4 6" key="2">
    <citation type="submission" date="2022-12" db="EMBL/GenBank/DDBJ databases">
        <authorList>
            <person name="Ruckert C."/>
            <person name="Busche T."/>
            <person name="Kalinowski J."/>
            <person name="Wittmann C."/>
        </authorList>
    </citation>
    <scope>NUCLEOTIDE SEQUENCE [LARGE SCALE GENOMIC DNA]</scope>
    <source>
        <strain evidence="4 6">DSM 40555</strain>
    </source>
</reference>
<dbReference type="InterPro" id="IPR002347">
    <property type="entry name" value="SDR_fam"/>
</dbReference>
<dbReference type="GO" id="GO:0016491">
    <property type="term" value="F:oxidoreductase activity"/>
    <property type="evidence" value="ECO:0007669"/>
    <property type="project" value="UniProtKB-KW"/>
</dbReference>
<comment type="similarity">
    <text evidence="1">Belongs to the short-chain dehydrogenases/reductases (SDR) family.</text>
</comment>